<protein>
    <submittedName>
        <fullName evidence="1">Phosphohydrolase</fullName>
    </submittedName>
</protein>
<keyword evidence="2" id="KW-1185">Reference proteome</keyword>
<name>A0A6G7PUJ9_9BACT</name>
<dbReference type="GO" id="GO:0016787">
    <property type="term" value="F:hydrolase activity"/>
    <property type="evidence" value="ECO:0007669"/>
    <property type="project" value="UniProtKB-KW"/>
</dbReference>
<proteinExistence type="predicted"/>
<accession>A0A6G7PUJ9</accession>
<reference evidence="1 2" key="1">
    <citation type="submission" date="2020-02" db="EMBL/GenBank/DDBJ databases">
        <title>Genome analysis of Thermosulfuriphilus ammonigenes ST65T, an anaerobic thermophilic chemolithoautotrophic bacterium isolated from a deep-sea hydrothermal vent.</title>
        <authorList>
            <person name="Slobodkina G."/>
            <person name="Allioux M."/>
            <person name="Merkel A."/>
            <person name="Alain K."/>
            <person name="Jebbar M."/>
            <person name="Slobodkin A."/>
        </authorList>
    </citation>
    <scope>NUCLEOTIDE SEQUENCE [LARGE SCALE GENOMIC DNA]</scope>
    <source>
        <strain evidence="1 2">ST65</strain>
    </source>
</reference>
<dbReference type="EMBL" id="CP048877">
    <property type="protein sequence ID" value="QIJ71236.1"/>
    <property type="molecule type" value="Genomic_DNA"/>
</dbReference>
<dbReference type="KEGG" id="tav:G4V39_02600"/>
<evidence type="ECO:0000313" key="2">
    <source>
        <dbReference type="Proteomes" id="UP000502179"/>
    </source>
</evidence>
<gene>
    <name evidence="1" type="ORF">G4V39_02600</name>
</gene>
<evidence type="ECO:0000313" key="1">
    <source>
        <dbReference type="EMBL" id="QIJ71236.1"/>
    </source>
</evidence>
<sequence length="208" mass="23795">MRCPGQDTRYWKEDAIFEVKCPHCGGEVEFFKDEASRRCPGCGKRLPNPRMDFGCAAYCPYAEQCLGSISPELLKQRQEFLKDRLEKKVEPLLQKRPEAGQRAALRRRYAEQLVPEEGGRLALVIIASYLAEFPDQIQDILEDIRASEDMIAEVREILNSQNPTGLEARLFHDIDLLVRWEIEGKESPEEAFLTEAGRKAARARALRT</sequence>
<organism evidence="1 2">
    <name type="scientific">Thermosulfuriphilus ammonigenes</name>
    <dbReference type="NCBI Taxonomy" id="1936021"/>
    <lineage>
        <taxon>Bacteria</taxon>
        <taxon>Pseudomonadati</taxon>
        <taxon>Thermodesulfobacteriota</taxon>
        <taxon>Thermodesulfobacteria</taxon>
        <taxon>Thermodesulfobacteriales</taxon>
        <taxon>Thermodesulfobacteriaceae</taxon>
        <taxon>Thermosulfuriphilus</taxon>
    </lineage>
</organism>
<dbReference type="Proteomes" id="UP000502179">
    <property type="component" value="Chromosome"/>
</dbReference>
<keyword evidence="1" id="KW-0378">Hydrolase</keyword>
<dbReference type="AlphaFoldDB" id="A0A6G7PUJ9"/>
<dbReference type="RefSeq" id="WP_166031458.1">
    <property type="nucleotide sequence ID" value="NZ_CP048877.1"/>
</dbReference>